<dbReference type="Gene3D" id="3.40.50.970">
    <property type="match status" value="2"/>
</dbReference>
<feature type="binding site" evidence="11">
    <location>
        <position position="478"/>
    </location>
    <ligand>
        <name>Mg(2+)</name>
        <dbReference type="ChEBI" id="CHEBI:18420"/>
    </ligand>
</feature>
<dbReference type="InterPro" id="IPR047213">
    <property type="entry name" value="TPP_PYR_PDC_IPDC-like"/>
</dbReference>
<evidence type="ECO:0000259" key="14">
    <source>
        <dbReference type="Pfam" id="PF02775"/>
    </source>
</evidence>
<keyword evidence="9 12" id="KW-0786">Thiamine pyrophosphate</keyword>
<dbReference type="GO" id="GO:0000949">
    <property type="term" value="P:aromatic amino acid family catabolic process to alcohol via Ehrlich pathway"/>
    <property type="evidence" value="ECO:0007669"/>
    <property type="project" value="TreeGrafter"/>
</dbReference>
<feature type="binding site" evidence="11">
    <location>
        <position position="480"/>
    </location>
    <ligand>
        <name>Mg(2+)</name>
        <dbReference type="ChEBI" id="CHEBI:18420"/>
    </ligand>
</feature>
<dbReference type="Gene3D" id="3.40.50.1220">
    <property type="entry name" value="TPP-binding domain"/>
    <property type="match status" value="1"/>
</dbReference>
<dbReference type="InterPro" id="IPR012000">
    <property type="entry name" value="Thiamin_PyroP_enz_cen_dom"/>
</dbReference>
<dbReference type="GO" id="GO:0000287">
    <property type="term" value="F:magnesium ion binding"/>
    <property type="evidence" value="ECO:0007669"/>
    <property type="project" value="InterPro"/>
</dbReference>
<evidence type="ECO:0000313" key="17">
    <source>
        <dbReference type="Proteomes" id="UP001172673"/>
    </source>
</evidence>
<dbReference type="InterPro" id="IPR029061">
    <property type="entry name" value="THDP-binding"/>
</dbReference>
<dbReference type="PANTHER" id="PTHR43452">
    <property type="entry name" value="PYRUVATE DECARBOXYLASE"/>
    <property type="match status" value="1"/>
</dbReference>
<dbReference type="GO" id="GO:0004737">
    <property type="term" value="F:pyruvate decarboxylase activity"/>
    <property type="evidence" value="ECO:0007669"/>
    <property type="project" value="UniProtKB-EC"/>
</dbReference>
<evidence type="ECO:0000256" key="6">
    <source>
        <dbReference type="ARBA" id="ARBA00022723"/>
    </source>
</evidence>
<keyword evidence="17" id="KW-1185">Reference proteome</keyword>
<dbReference type="EMBL" id="JAPDRK010000008">
    <property type="protein sequence ID" value="KAJ9609845.1"/>
    <property type="molecule type" value="Genomic_DNA"/>
</dbReference>
<comment type="similarity">
    <text evidence="3 12">Belongs to the TPP enzyme family.</text>
</comment>
<proteinExistence type="inferred from homology"/>
<evidence type="ECO:0000313" key="16">
    <source>
        <dbReference type="EMBL" id="KAJ9609845.1"/>
    </source>
</evidence>
<evidence type="ECO:0000256" key="4">
    <source>
        <dbReference type="ARBA" id="ARBA00013202"/>
    </source>
</evidence>
<dbReference type="InterPro" id="IPR047214">
    <property type="entry name" value="TPP_PDC_IPDC"/>
</dbReference>
<feature type="domain" description="Thiamine pyrophosphate enzyme TPP-binding" evidence="14">
    <location>
        <begin position="410"/>
        <end position="535"/>
    </location>
</feature>
<dbReference type="InterPro" id="IPR012001">
    <property type="entry name" value="Thiamin_PyroP_enz_TPP-bd_dom"/>
</dbReference>
<dbReference type="FunFam" id="3.40.50.970:FF:000024">
    <property type="entry name" value="Pyruvate decarboxylase isozyme"/>
    <property type="match status" value="1"/>
</dbReference>
<evidence type="ECO:0000256" key="11">
    <source>
        <dbReference type="PIRSR" id="PIRSR036565-2"/>
    </source>
</evidence>
<evidence type="ECO:0000256" key="9">
    <source>
        <dbReference type="ARBA" id="ARBA00023052"/>
    </source>
</evidence>
<dbReference type="InterPro" id="IPR011766">
    <property type="entry name" value="TPP_enzyme_TPP-bd"/>
</dbReference>
<organism evidence="16 17">
    <name type="scientific">Cladophialophora chaetospira</name>
    <dbReference type="NCBI Taxonomy" id="386627"/>
    <lineage>
        <taxon>Eukaryota</taxon>
        <taxon>Fungi</taxon>
        <taxon>Dikarya</taxon>
        <taxon>Ascomycota</taxon>
        <taxon>Pezizomycotina</taxon>
        <taxon>Eurotiomycetes</taxon>
        <taxon>Chaetothyriomycetidae</taxon>
        <taxon>Chaetothyriales</taxon>
        <taxon>Herpotrichiellaceae</taxon>
        <taxon>Cladophialophora</taxon>
    </lineage>
</organism>
<evidence type="ECO:0000256" key="5">
    <source>
        <dbReference type="ARBA" id="ARBA00014422"/>
    </source>
</evidence>
<comment type="catalytic activity">
    <reaction evidence="1">
        <text>a 2-oxocarboxylate + H(+) = an aldehyde + CO2</text>
        <dbReference type="Rhea" id="RHEA:11628"/>
        <dbReference type="ChEBI" id="CHEBI:15378"/>
        <dbReference type="ChEBI" id="CHEBI:16526"/>
        <dbReference type="ChEBI" id="CHEBI:17478"/>
        <dbReference type="ChEBI" id="CHEBI:35179"/>
        <dbReference type="EC" id="4.1.1.1"/>
    </reaction>
</comment>
<sequence length="585" mass="64849">MASQTIPMGQYLFQRIKQLGTEHIIGVPGDFNLTLLDEIYKVSGLKWIGCCNELNGAYAADGYTRIKGSPGVLVTTYAVGELSAMNGVAGAYAEHAGMIHIVGMPARHLQKSRAMLHHTMKANMDHATYIHMADPIRETHAFLMDDKTIAEEIDRTIIACLRSRLPVYVYVPVDVVSVQVDAKRLETPLDTSVNNKDTKTEDEIVNSVLSLIEKASNPAILADVLGVRHGGRDLIRKLADLTQFPSFSTPLSKGVIDETKQYYNGVYNGKVSFPGVADSIEASDLVLNIGPLPSDSNTGGFTREIKDEHLIWLGHDFCKVQDQSFEGVHFLPVLKKLVAALESDTKKYNLPRPQKKERVGVPVLNDLRSGKIEQSYVWQRLGQFLKENDILLVESGTAQFGMPDSTFPPNVKLITQTFWSSIGFTVGACFGALIAAKEIKHTGRVVLIVGEGSLQMTVQEIGSYIRYGLKPIIFVINNNGYAIERAIHGPEQGYNDVSMMWDYQKMLEFFGARQDLGIKAKSRATKTVEELEAVLNDEEFASGDNYQLCEIYMDTFDYPWRLTEQISVSREKAKKAALTAPTGDV</sequence>
<dbReference type="GO" id="GO:0030976">
    <property type="term" value="F:thiamine pyrophosphate binding"/>
    <property type="evidence" value="ECO:0007669"/>
    <property type="project" value="InterPro"/>
</dbReference>
<evidence type="ECO:0000256" key="7">
    <source>
        <dbReference type="ARBA" id="ARBA00022793"/>
    </source>
</evidence>
<dbReference type="PANTHER" id="PTHR43452:SF3">
    <property type="entry name" value="TRANSAMINATED AMINO ACID DECARBOXYLASE"/>
    <property type="match status" value="1"/>
</dbReference>
<dbReference type="CDD" id="cd07038">
    <property type="entry name" value="TPP_PYR_PDC_IPDC_like"/>
    <property type="match status" value="1"/>
</dbReference>
<dbReference type="SUPFAM" id="SSF52518">
    <property type="entry name" value="Thiamin diphosphate-binding fold (THDP-binding)"/>
    <property type="match status" value="2"/>
</dbReference>
<dbReference type="FunFam" id="3.40.50.970:FF:000019">
    <property type="entry name" value="Pyruvate decarboxylase isozyme"/>
    <property type="match status" value="1"/>
</dbReference>
<feature type="domain" description="Thiamine pyrophosphate enzyme N-terminal TPP-binding" evidence="15">
    <location>
        <begin position="9"/>
        <end position="126"/>
    </location>
</feature>
<keyword evidence="7" id="KW-0210">Decarboxylase</keyword>
<evidence type="ECO:0000256" key="10">
    <source>
        <dbReference type="ARBA" id="ARBA00023239"/>
    </source>
</evidence>
<dbReference type="Pfam" id="PF00205">
    <property type="entry name" value="TPP_enzyme_M"/>
    <property type="match status" value="1"/>
</dbReference>
<dbReference type="GO" id="GO:0005829">
    <property type="term" value="C:cytosol"/>
    <property type="evidence" value="ECO:0007669"/>
    <property type="project" value="TreeGrafter"/>
</dbReference>
<comment type="caution">
    <text evidence="16">The sequence shown here is derived from an EMBL/GenBank/DDBJ whole genome shotgun (WGS) entry which is preliminary data.</text>
</comment>
<comment type="cofactor">
    <cofactor evidence="2">
        <name>thiamine diphosphate</name>
        <dbReference type="ChEBI" id="CHEBI:58937"/>
    </cofactor>
</comment>
<gene>
    <name evidence="16" type="ORF">H2200_006174</name>
</gene>
<dbReference type="GO" id="GO:0005634">
    <property type="term" value="C:nucleus"/>
    <property type="evidence" value="ECO:0007669"/>
    <property type="project" value="TreeGrafter"/>
</dbReference>
<evidence type="ECO:0000256" key="3">
    <source>
        <dbReference type="ARBA" id="ARBA00007812"/>
    </source>
</evidence>
<comment type="cofactor">
    <cofactor evidence="11">
        <name>Mg(2+)</name>
        <dbReference type="ChEBI" id="CHEBI:18420"/>
    </cofactor>
    <text evidence="11">Binds 1 Mg(2+) per subunit.</text>
</comment>
<accession>A0AA38XAM4</accession>
<dbReference type="PIRSF" id="PIRSF036565">
    <property type="entry name" value="Pyruvt_ip_decrb"/>
    <property type="match status" value="1"/>
</dbReference>
<dbReference type="AlphaFoldDB" id="A0AA38XAM4"/>
<evidence type="ECO:0000259" key="13">
    <source>
        <dbReference type="Pfam" id="PF00205"/>
    </source>
</evidence>
<protein>
    <recommendedName>
        <fullName evidence="5">Pyruvate decarboxylase</fullName>
        <ecNumber evidence="4">4.1.1.1</ecNumber>
    </recommendedName>
</protein>
<reference evidence="16" key="1">
    <citation type="submission" date="2022-10" db="EMBL/GenBank/DDBJ databases">
        <title>Culturing micro-colonial fungi from biological soil crusts in the Mojave desert and describing Neophaeococcomyces mojavensis, and introducing the new genera and species Taxawa tesnikishii.</title>
        <authorList>
            <person name="Kurbessoian T."/>
            <person name="Stajich J.E."/>
        </authorList>
    </citation>
    <scope>NUCLEOTIDE SEQUENCE</scope>
    <source>
        <strain evidence="16">TK_41</strain>
    </source>
</reference>
<keyword evidence="10" id="KW-0456">Lyase</keyword>
<dbReference type="EC" id="4.1.1.1" evidence="4"/>
<name>A0AA38XAM4_9EURO</name>
<dbReference type="Proteomes" id="UP001172673">
    <property type="component" value="Unassembled WGS sequence"/>
</dbReference>
<dbReference type="Pfam" id="PF02776">
    <property type="entry name" value="TPP_enzyme_N"/>
    <property type="match status" value="1"/>
</dbReference>
<evidence type="ECO:0000256" key="2">
    <source>
        <dbReference type="ARBA" id="ARBA00001964"/>
    </source>
</evidence>
<feature type="domain" description="Thiamine pyrophosphate enzyme central" evidence="13">
    <location>
        <begin position="206"/>
        <end position="317"/>
    </location>
</feature>
<evidence type="ECO:0000256" key="8">
    <source>
        <dbReference type="ARBA" id="ARBA00022842"/>
    </source>
</evidence>
<keyword evidence="8 11" id="KW-0460">Magnesium</keyword>
<evidence type="ECO:0000259" key="15">
    <source>
        <dbReference type="Pfam" id="PF02776"/>
    </source>
</evidence>
<dbReference type="Pfam" id="PF02775">
    <property type="entry name" value="TPP_enzyme_C"/>
    <property type="match status" value="1"/>
</dbReference>
<dbReference type="InterPro" id="IPR029035">
    <property type="entry name" value="DHS-like_NAD/FAD-binding_dom"/>
</dbReference>
<dbReference type="InterPro" id="IPR012110">
    <property type="entry name" value="PDC/IPDC-like"/>
</dbReference>
<evidence type="ECO:0000256" key="1">
    <source>
        <dbReference type="ARBA" id="ARBA00001041"/>
    </source>
</evidence>
<evidence type="ECO:0000256" key="12">
    <source>
        <dbReference type="RuleBase" id="RU362132"/>
    </source>
</evidence>
<dbReference type="CDD" id="cd02005">
    <property type="entry name" value="TPP_PDC_IPDC"/>
    <property type="match status" value="1"/>
</dbReference>
<dbReference type="SUPFAM" id="SSF52467">
    <property type="entry name" value="DHS-like NAD/FAD-binding domain"/>
    <property type="match status" value="1"/>
</dbReference>
<keyword evidence="6 11" id="KW-0479">Metal-binding</keyword>